<name>A0A832I6Z6_UNCEI</name>
<gene>
    <name evidence="2" type="ORF">ENR23_00040</name>
</gene>
<feature type="chain" id="PRO_5032560422" description="Outer membrane protein beta-barrel domain-containing protein" evidence="1">
    <location>
        <begin position="25"/>
        <end position="278"/>
    </location>
</feature>
<evidence type="ECO:0000313" key="2">
    <source>
        <dbReference type="EMBL" id="HGZ41817.1"/>
    </source>
</evidence>
<feature type="signal peptide" evidence="1">
    <location>
        <begin position="1"/>
        <end position="24"/>
    </location>
</feature>
<dbReference type="SUPFAM" id="SSF56925">
    <property type="entry name" value="OMPA-like"/>
    <property type="match status" value="1"/>
</dbReference>
<dbReference type="PROSITE" id="PS51257">
    <property type="entry name" value="PROKAR_LIPOPROTEIN"/>
    <property type="match status" value="1"/>
</dbReference>
<proteinExistence type="predicted"/>
<protein>
    <recommendedName>
        <fullName evidence="3">Outer membrane protein beta-barrel domain-containing protein</fullName>
    </recommendedName>
</protein>
<evidence type="ECO:0008006" key="3">
    <source>
        <dbReference type="Google" id="ProtNLM"/>
    </source>
</evidence>
<reference evidence="2" key="1">
    <citation type="journal article" date="2020" name="mSystems">
        <title>Genome- and Community-Level Interaction Insights into Carbon Utilization and Element Cycling Functions of Hydrothermarchaeota in Hydrothermal Sediment.</title>
        <authorList>
            <person name="Zhou Z."/>
            <person name="Liu Y."/>
            <person name="Xu W."/>
            <person name="Pan J."/>
            <person name="Luo Z.H."/>
            <person name="Li M."/>
        </authorList>
    </citation>
    <scope>NUCLEOTIDE SEQUENCE [LARGE SCALE GENOMIC DNA]</scope>
    <source>
        <strain evidence="2">SpSt-381</strain>
    </source>
</reference>
<accession>A0A832I6Z6</accession>
<evidence type="ECO:0000256" key="1">
    <source>
        <dbReference type="SAM" id="SignalP"/>
    </source>
</evidence>
<organism evidence="2">
    <name type="scientific">Eiseniibacteriota bacterium</name>
    <dbReference type="NCBI Taxonomy" id="2212470"/>
    <lineage>
        <taxon>Bacteria</taxon>
        <taxon>Candidatus Eiseniibacteriota</taxon>
    </lineage>
</organism>
<dbReference type="InterPro" id="IPR011250">
    <property type="entry name" value="OMP/PagP_B-barrel"/>
</dbReference>
<dbReference type="AlphaFoldDB" id="A0A832I6Z6"/>
<dbReference type="EMBL" id="DSQF01000001">
    <property type="protein sequence ID" value="HGZ41817.1"/>
    <property type="molecule type" value="Genomic_DNA"/>
</dbReference>
<sequence length="278" mass="30297">MFSRVPRVSIAVLALLTAASACLAQDLPVTPAPVSVDTAAATPAAAAPKKSMVKGMASMGASLGVSAFIADGDYSNRRTDDLSDFGNSDIRERFAFGAAFRYGLTPWLRWQLSPGYTWTGYKKDSPIPFADPNFPDDTTKEKFLTQVLPVSAQLQYVLERGRWKWHLGAGPGVYRVWVQNRRKVLKDPVTKKLHRGFYPGASGEIGAARMLQGLPNTSLEFALGSHWVFATREEQFPSGFNSSLAYVDLRVGLNYHFDPKVRFKKPAAAGGAAVPAPK</sequence>
<comment type="caution">
    <text evidence="2">The sequence shown here is derived from an EMBL/GenBank/DDBJ whole genome shotgun (WGS) entry which is preliminary data.</text>
</comment>
<dbReference type="Gene3D" id="2.40.160.20">
    <property type="match status" value="1"/>
</dbReference>
<keyword evidence="1" id="KW-0732">Signal</keyword>